<keyword evidence="10" id="KW-1185">Reference proteome</keyword>
<evidence type="ECO:0000313" key="10">
    <source>
        <dbReference type="Proteomes" id="UP000182190"/>
    </source>
</evidence>
<name>A0A7Z9BQS4_9CYAN</name>
<comment type="caution">
    <text evidence="9">The sequence shown here is derived from an EMBL/GenBank/DDBJ whole genome shotgun (WGS) entry which is preliminary data.</text>
</comment>
<keyword evidence="5" id="KW-0378">Hydrolase</keyword>
<sequence length="121" mass="13972">MLLDSNIIIYASQLENSQIRQFIGENDIVVSAISYVEVLGYHRLTEDYRLYFEEFFGVVEVLPISNAVLDRAVALRQMRRMTLGDAIMAATALVYDKTLVTRNIDDFRWIAELTLINPFYT</sequence>
<evidence type="ECO:0000256" key="5">
    <source>
        <dbReference type="ARBA" id="ARBA00022801"/>
    </source>
</evidence>
<keyword evidence="3" id="KW-0540">Nuclease</keyword>
<dbReference type="PANTHER" id="PTHR33653:SF1">
    <property type="entry name" value="RIBONUCLEASE VAPC2"/>
    <property type="match status" value="1"/>
</dbReference>
<evidence type="ECO:0000256" key="2">
    <source>
        <dbReference type="ARBA" id="ARBA00022649"/>
    </source>
</evidence>
<gene>
    <name evidence="9" type="ORF">PL9631_400054</name>
</gene>
<dbReference type="Proteomes" id="UP000182190">
    <property type="component" value="Unassembled WGS sequence"/>
</dbReference>
<keyword evidence="6" id="KW-0460">Magnesium</keyword>
<dbReference type="InterPro" id="IPR029060">
    <property type="entry name" value="PIN-like_dom_sf"/>
</dbReference>
<dbReference type="RefSeq" id="WP_083617841.1">
    <property type="nucleotide sequence ID" value="NZ_LR735002.1"/>
</dbReference>
<dbReference type="Pfam" id="PF01850">
    <property type="entry name" value="PIN"/>
    <property type="match status" value="1"/>
</dbReference>
<dbReference type="GO" id="GO:0004518">
    <property type="term" value="F:nuclease activity"/>
    <property type="evidence" value="ECO:0007669"/>
    <property type="project" value="UniProtKB-KW"/>
</dbReference>
<feature type="domain" description="PIN" evidence="8">
    <location>
        <begin position="1"/>
        <end position="110"/>
    </location>
</feature>
<organism evidence="9 10">
    <name type="scientific">Planktothrix paucivesiculata PCC 9631</name>
    <dbReference type="NCBI Taxonomy" id="671071"/>
    <lineage>
        <taxon>Bacteria</taxon>
        <taxon>Bacillati</taxon>
        <taxon>Cyanobacteriota</taxon>
        <taxon>Cyanophyceae</taxon>
        <taxon>Oscillatoriophycideae</taxon>
        <taxon>Oscillatoriales</taxon>
        <taxon>Microcoleaceae</taxon>
        <taxon>Planktothrix</taxon>
    </lineage>
</organism>
<dbReference type="EMBL" id="CZCS02000180">
    <property type="protein sequence ID" value="VXD18598.1"/>
    <property type="molecule type" value="Genomic_DNA"/>
</dbReference>
<evidence type="ECO:0000256" key="4">
    <source>
        <dbReference type="ARBA" id="ARBA00022723"/>
    </source>
</evidence>
<dbReference type="SUPFAM" id="SSF88723">
    <property type="entry name" value="PIN domain-like"/>
    <property type="match status" value="1"/>
</dbReference>
<evidence type="ECO:0000256" key="3">
    <source>
        <dbReference type="ARBA" id="ARBA00022722"/>
    </source>
</evidence>
<dbReference type="GO" id="GO:0016787">
    <property type="term" value="F:hydrolase activity"/>
    <property type="evidence" value="ECO:0007669"/>
    <property type="project" value="UniProtKB-KW"/>
</dbReference>
<evidence type="ECO:0000256" key="6">
    <source>
        <dbReference type="ARBA" id="ARBA00022842"/>
    </source>
</evidence>
<accession>A0A7Z9BQS4</accession>
<dbReference type="CDD" id="cd18738">
    <property type="entry name" value="PIN_VapC4-5_FitB-like"/>
    <property type="match status" value="1"/>
</dbReference>
<dbReference type="InterPro" id="IPR050556">
    <property type="entry name" value="Type_II_TA_system_RNase"/>
</dbReference>
<evidence type="ECO:0000259" key="8">
    <source>
        <dbReference type="Pfam" id="PF01850"/>
    </source>
</evidence>
<dbReference type="Gene3D" id="3.40.50.1010">
    <property type="entry name" value="5'-nuclease"/>
    <property type="match status" value="1"/>
</dbReference>
<evidence type="ECO:0000256" key="7">
    <source>
        <dbReference type="ARBA" id="ARBA00038093"/>
    </source>
</evidence>
<dbReference type="PANTHER" id="PTHR33653">
    <property type="entry name" value="RIBONUCLEASE VAPC2"/>
    <property type="match status" value="1"/>
</dbReference>
<reference evidence="9" key="1">
    <citation type="submission" date="2019-10" db="EMBL/GenBank/DDBJ databases">
        <authorList>
            <consortium name="Genoscope - CEA"/>
            <person name="William W."/>
        </authorList>
    </citation>
    <scope>NUCLEOTIDE SEQUENCE [LARGE SCALE GENOMIC DNA]</scope>
    <source>
        <strain evidence="9">BBR_PRJEB10994</strain>
    </source>
</reference>
<dbReference type="AlphaFoldDB" id="A0A7Z9BQS4"/>
<evidence type="ECO:0000313" key="9">
    <source>
        <dbReference type="EMBL" id="VXD18598.1"/>
    </source>
</evidence>
<evidence type="ECO:0000256" key="1">
    <source>
        <dbReference type="ARBA" id="ARBA00001946"/>
    </source>
</evidence>
<keyword evidence="4" id="KW-0479">Metal-binding</keyword>
<dbReference type="OrthoDB" id="459334at2"/>
<dbReference type="InterPro" id="IPR002716">
    <property type="entry name" value="PIN_dom"/>
</dbReference>
<dbReference type="GO" id="GO:0046872">
    <property type="term" value="F:metal ion binding"/>
    <property type="evidence" value="ECO:0007669"/>
    <property type="project" value="UniProtKB-KW"/>
</dbReference>
<proteinExistence type="inferred from homology"/>
<keyword evidence="2" id="KW-1277">Toxin-antitoxin system</keyword>
<protein>
    <submittedName>
        <fullName evidence="9">PilT protein-like</fullName>
    </submittedName>
</protein>
<comment type="cofactor">
    <cofactor evidence="1">
        <name>Mg(2+)</name>
        <dbReference type="ChEBI" id="CHEBI:18420"/>
    </cofactor>
</comment>
<comment type="similarity">
    <text evidence="7">Belongs to the PINc/VapC protein family.</text>
</comment>